<comment type="caution">
    <text evidence="1">The sequence shown here is derived from an EMBL/GenBank/DDBJ whole genome shotgun (WGS) entry which is preliminary data.</text>
</comment>
<reference evidence="1" key="2">
    <citation type="journal article" date="2022" name="New Phytol.">
        <title>Evolutionary transition to the ectomycorrhizal habit in the genomes of a hyperdiverse lineage of mushroom-forming fungi.</title>
        <authorList>
            <person name="Looney B."/>
            <person name="Miyauchi S."/>
            <person name="Morin E."/>
            <person name="Drula E."/>
            <person name="Courty P.E."/>
            <person name="Kohler A."/>
            <person name="Kuo A."/>
            <person name="LaButti K."/>
            <person name="Pangilinan J."/>
            <person name="Lipzen A."/>
            <person name="Riley R."/>
            <person name="Andreopoulos W."/>
            <person name="He G."/>
            <person name="Johnson J."/>
            <person name="Nolan M."/>
            <person name="Tritt A."/>
            <person name="Barry K.W."/>
            <person name="Grigoriev I.V."/>
            <person name="Nagy L.G."/>
            <person name="Hibbett D."/>
            <person name="Henrissat B."/>
            <person name="Matheny P.B."/>
            <person name="Labbe J."/>
            <person name="Martin F.M."/>
        </authorList>
    </citation>
    <scope>NUCLEOTIDE SEQUENCE</scope>
    <source>
        <strain evidence="1">FP105234-sp</strain>
    </source>
</reference>
<gene>
    <name evidence="1" type="ORF">FA95DRAFT_1607696</name>
</gene>
<dbReference type="Proteomes" id="UP000814033">
    <property type="component" value="Unassembled WGS sequence"/>
</dbReference>
<organism evidence="1 2">
    <name type="scientific">Auriscalpium vulgare</name>
    <dbReference type="NCBI Taxonomy" id="40419"/>
    <lineage>
        <taxon>Eukaryota</taxon>
        <taxon>Fungi</taxon>
        <taxon>Dikarya</taxon>
        <taxon>Basidiomycota</taxon>
        <taxon>Agaricomycotina</taxon>
        <taxon>Agaricomycetes</taxon>
        <taxon>Russulales</taxon>
        <taxon>Auriscalpiaceae</taxon>
        <taxon>Auriscalpium</taxon>
    </lineage>
</organism>
<dbReference type="EMBL" id="MU275951">
    <property type="protein sequence ID" value="KAI0045457.1"/>
    <property type="molecule type" value="Genomic_DNA"/>
</dbReference>
<sequence length="155" mass="16884">MSYHFMVESDLSSSPSRQPVSTFNNFWWTLRLCNRPIDRTHGGKQELVARVSADADWSTLCATVSGGFIQVENIVTLSVLPTFYIGAVILDAGTWRAMNAALRAAVVNAPPDPHVPVIIGTLLAFSKEPLEPEMLRAEHPSDAVAVCFTPSTSAR</sequence>
<name>A0ACB8RNT4_9AGAM</name>
<keyword evidence="2" id="KW-1185">Reference proteome</keyword>
<evidence type="ECO:0000313" key="1">
    <source>
        <dbReference type="EMBL" id="KAI0045457.1"/>
    </source>
</evidence>
<reference evidence="1" key="1">
    <citation type="submission" date="2021-02" db="EMBL/GenBank/DDBJ databases">
        <authorList>
            <consortium name="DOE Joint Genome Institute"/>
            <person name="Ahrendt S."/>
            <person name="Looney B.P."/>
            <person name="Miyauchi S."/>
            <person name="Morin E."/>
            <person name="Drula E."/>
            <person name="Courty P.E."/>
            <person name="Chicoki N."/>
            <person name="Fauchery L."/>
            <person name="Kohler A."/>
            <person name="Kuo A."/>
            <person name="Labutti K."/>
            <person name="Pangilinan J."/>
            <person name="Lipzen A."/>
            <person name="Riley R."/>
            <person name="Andreopoulos W."/>
            <person name="He G."/>
            <person name="Johnson J."/>
            <person name="Barry K.W."/>
            <person name="Grigoriev I.V."/>
            <person name="Nagy L."/>
            <person name="Hibbett D."/>
            <person name="Henrissat B."/>
            <person name="Matheny P.B."/>
            <person name="Labbe J."/>
            <person name="Martin F."/>
        </authorList>
    </citation>
    <scope>NUCLEOTIDE SEQUENCE</scope>
    <source>
        <strain evidence="1">FP105234-sp</strain>
    </source>
</reference>
<accession>A0ACB8RNT4</accession>
<proteinExistence type="predicted"/>
<protein>
    <submittedName>
        <fullName evidence="1">Uncharacterized protein</fullName>
    </submittedName>
</protein>
<evidence type="ECO:0000313" key="2">
    <source>
        <dbReference type="Proteomes" id="UP000814033"/>
    </source>
</evidence>